<organism evidence="11 12">
    <name type="scientific">Perkinsus olseni</name>
    <name type="common">Perkinsus atlanticus</name>
    <dbReference type="NCBI Taxonomy" id="32597"/>
    <lineage>
        <taxon>Eukaryota</taxon>
        <taxon>Sar</taxon>
        <taxon>Alveolata</taxon>
        <taxon>Perkinsozoa</taxon>
        <taxon>Perkinsea</taxon>
        <taxon>Perkinsida</taxon>
        <taxon>Perkinsidae</taxon>
        <taxon>Perkinsus</taxon>
    </lineage>
</organism>
<dbReference type="GO" id="GO:0004674">
    <property type="term" value="F:protein serine/threonine kinase activity"/>
    <property type="evidence" value="ECO:0007669"/>
    <property type="project" value="UniProtKB-KW"/>
</dbReference>
<dbReference type="Pfam" id="PF00069">
    <property type="entry name" value="Pkinase"/>
    <property type="match status" value="1"/>
</dbReference>
<dbReference type="EMBL" id="JABANO010005008">
    <property type="protein sequence ID" value="KAF4754243.1"/>
    <property type="molecule type" value="Genomic_DNA"/>
</dbReference>
<feature type="binding site" evidence="7">
    <location>
        <begin position="50"/>
        <end position="51"/>
    </location>
    <ligand>
        <name>ATP</name>
        <dbReference type="ChEBI" id="CHEBI:30616"/>
    </ligand>
</feature>
<gene>
    <name evidence="11" type="ORF">FOZ63_010608</name>
</gene>
<evidence type="ECO:0000256" key="7">
    <source>
        <dbReference type="PIRSR" id="PIRSR630616-2"/>
    </source>
</evidence>
<keyword evidence="2" id="KW-0808">Transferase</keyword>
<dbReference type="SUPFAM" id="SSF56112">
    <property type="entry name" value="Protein kinase-like (PK-like)"/>
    <property type="match status" value="1"/>
</dbReference>
<proteinExistence type="predicted"/>
<feature type="binding site" evidence="7">
    <location>
        <position position="82"/>
    </location>
    <ligand>
        <name>ATP</name>
        <dbReference type="ChEBI" id="CHEBI:30616"/>
    </ligand>
</feature>
<name>A0A7J6UAN1_PEROL</name>
<evidence type="ECO:0000259" key="10">
    <source>
        <dbReference type="PROSITE" id="PS50011"/>
    </source>
</evidence>
<sequence>YVGGGELFDYVVDNENFNNENVIRFVFCQVVDALLYLHVNGVIHRDLKPENILVSSMATSCPSGYEEVPGDMPSYPIVKLADFGLSKAVQNASSLAMTWVGTPQYWAPEVIKAQEDKVGYDGRADNWSLGVLLYVMLGKRYPFTGQHMNDQIRVGQFKFRKMDHVSAEAKDLVSRLIVVNPNDRISLEDALGHPWLKNFPPAQALQQIWVPESRVPQLTELYSTLTARAIGYEPAAPVTKTSTVLKPTSIAEAPSPLASFHEPGEDSPMTIDDDDYSPIEGVQVEHLNSRGEPMESGDVTRKPSRQEEHHHQHASWAV</sequence>
<dbReference type="PROSITE" id="PS00108">
    <property type="entry name" value="PROTEIN_KINASE_ST"/>
    <property type="match status" value="1"/>
</dbReference>
<reference evidence="11 12" key="1">
    <citation type="submission" date="2020-04" db="EMBL/GenBank/DDBJ databases">
        <title>Perkinsus olseni comparative genomics.</title>
        <authorList>
            <person name="Bogema D.R."/>
        </authorList>
    </citation>
    <scope>NUCLEOTIDE SEQUENCE [LARGE SCALE GENOMIC DNA]</scope>
    <source>
        <strain evidence="11 12">ATCC PRA-207</strain>
    </source>
</reference>
<evidence type="ECO:0000256" key="3">
    <source>
        <dbReference type="ARBA" id="ARBA00022741"/>
    </source>
</evidence>
<dbReference type="InterPro" id="IPR030616">
    <property type="entry name" value="Aur-like"/>
</dbReference>
<dbReference type="InterPro" id="IPR011009">
    <property type="entry name" value="Kinase-like_dom_sf"/>
</dbReference>
<evidence type="ECO:0000313" key="12">
    <source>
        <dbReference type="Proteomes" id="UP000553632"/>
    </source>
</evidence>
<feature type="compositionally biased region" description="Basic and acidic residues" evidence="9">
    <location>
        <begin position="287"/>
        <end position="310"/>
    </location>
</feature>
<comment type="caution">
    <text evidence="11">The sequence shown here is derived from an EMBL/GenBank/DDBJ whole genome shotgun (WGS) entry which is preliminary data.</text>
</comment>
<evidence type="ECO:0000256" key="6">
    <source>
        <dbReference type="PIRSR" id="PIRSR630616-1"/>
    </source>
</evidence>
<dbReference type="InterPro" id="IPR008271">
    <property type="entry name" value="Ser/Thr_kinase_AS"/>
</dbReference>
<evidence type="ECO:0000256" key="4">
    <source>
        <dbReference type="ARBA" id="ARBA00022777"/>
    </source>
</evidence>
<dbReference type="InterPro" id="IPR000719">
    <property type="entry name" value="Prot_kinase_dom"/>
</dbReference>
<feature type="domain" description="Protein kinase" evidence="10">
    <location>
        <begin position="1"/>
        <end position="196"/>
    </location>
</feature>
<keyword evidence="5 7" id="KW-0067">ATP-binding</keyword>
<dbReference type="AlphaFoldDB" id="A0A7J6UAN1"/>
<keyword evidence="12" id="KW-1185">Reference proteome</keyword>
<keyword evidence="1" id="KW-0723">Serine/threonine-protein kinase</keyword>
<feature type="non-terminal residue" evidence="11">
    <location>
        <position position="318"/>
    </location>
</feature>
<protein>
    <recommendedName>
        <fullName evidence="10">Protein kinase domain-containing protein</fullName>
    </recommendedName>
</protein>
<feature type="region of interest" description="Disordered" evidence="9">
    <location>
        <begin position="254"/>
        <end position="318"/>
    </location>
</feature>
<dbReference type="PROSITE" id="PS50011">
    <property type="entry name" value="PROTEIN_KINASE_DOM"/>
    <property type="match status" value="1"/>
</dbReference>
<evidence type="ECO:0000256" key="9">
    <source>
        <dbReference type="SAM" id="MobiDB-lite"/>
    </source>
</evidence>
<evidence type="ECO:0000313" key="11">
    <source>
        <dbReference type="EMBL" id="KAF4754243.1"/>
    </source>
</evidence>
<dbReference type="Gene3D" id="1.10.510.10">
    <property type="entry name" value="Transferase(Phosphotransferase) domain 1"/>
    <property type="match status" value="1"/>
</dbReference>
<accession>A0A7J6UAN1</accession>
<keyword evidence="4" id="KW-0418">Kinase</keyword>
<feature type="non-terminal residue" evidence="11">
    <location>
        <position position="1"/>
    </location>
</feature>
<evidence type="ECO:0000256" key="2">
    <source>
        <dbReference type="ARBA" id="ARBA00022679"/>
    </source>
</evidence>
<feature type="active site" description="Proton acceptor" evidence="6">
    <location>
        <position position="46"/>
    </location>
</feature>
<dbReference type="PANTHER" id="PTHR24350">
    <property type="entry name" value="SERINE/THREONINE-PROTEIN KINASE IAL-RELATED"/>
    <property type="match status" value="1"/>
</dbReference>
<evidence type="ECO:0000256" key="5">
    <source>
        <dbReference type="ARBA" id="ARBA00022840"/>
    </source>
</evidence>
<evidence type="ECO:0000256" key="1">
    <source>
        <dbReference type="ARBA" id="ARBA00022527"/>
    </source>
</evidence>
<keyword evidence="3 7" id="KW-0547">Nucleotide-binding</keyword>
<dbReference type="GO" id="GO:0005524">
    <property type="term" value="F:ATP binding"/>
    <property type="evidence" value="ECO:0007669"/>
    <property type="project" value="UniProtKB-KW"/>
</dbReference>
<feature type="cross-link" description="Glycyl lysine isopeptide (Lys-Gly) (interchain with G-Cter in SUMO2)" evidence="8">
    <location>
        <position position="48"/>
    </location>
</feature>
<evidence type="ECO:0000256" key="8">
    <source>
        <dbReference type="PIRSR" id="PIRSR630616-3"/>
    </source>
</evidence>
<dbReference type="SMART" id="SM00220">
    <property type="entry name" value="S_TKc"/>
    <property type="match status" value="1"/>
</dbReference>
<dbReference type="Proteomes" id="UP000553632">
    <property type="component" value="Unassembled WGS sequence"/>
</dbReference>